<keyword evidence="3" id="KW-1185">Reference proteome</keyword>
<organism evidence="2 3">
    <name type="scientific">Stieleria magnilauensis</name>
    <dbReference type="NCBI Taxonomy" id="2527963"/>
    <lineage>
        <taxon>Bacteria</taxon>
        <taxon>Pseudomonadati</taxon>
        <taxon>Planctomycetota</taxon>
        <taxon>Planctomycetia</taxon>
        <taxon>Pirellulales</taxon>
        <taxon>Pirellulaceae</taxon>
        <taxon>Stieleria</taxon>
    </lineage>
</organism>
<name>A0ABX5XU21_9BACT</name>
<proteinExistence type="predicted"/>
<dbReference type="Gene3D" id="3.40.50.720">
    <property type="entry name" value="NAD(P)-binding Rossmann-like Domain"/>
    <property type="match status" value="1"/>
</dbReference>
<feature type="domain" description="CoA-binding" evidence="1">
    <location>
        <begin position="12"/>
        <end position="50"/>
    </location>
</feature>
<dbReference type="InterPro" id="IPR003781">
    <property type="entry name" value="CoA-bd"/>
</dbReference>
<dbReference type="Proteomes" id="UP000318081">
    <property type="component" value="Chromosome"/>
</dbReference>
<reference evidence="2 3" key="1">
    <citation type="submission" date="2019-02" db="EMBL/GenBank/DDBJ databases">
        <title>Deep-cultivation of Planctomycetes and their phenomic and genomic characterization uncovers novel biology.</title>
        <authorList>
            <person name="Wiegand S."/>
            <person name="Jogler M."/>
            <person name="Boedeker C."/>
            <person name="Pinto D."/>
            <person name="Vollmers J."/>
            <person name="Rivas-Marin E."/>
            <person name="Kohn T."/>
            <person name="Peeters S.H."/>
            <person name="Heuer A."/>
            <person name="Rast P."/>
            <person name="Oberbeckmann S."/>
            <person name="Bunk B."/>
            <person name="Jeske O."/>
            <person name="Meyerdierks A."/>
            <person name="Storesund J.E."/>
            <person name="Kallscheuer N."/>
            <person name="Luecker S."/>
            <person name="Lage O.M."/>
            <person name="Pohl T."/>
            <person name="Merkel B.J."/>
            <person name="Hornburger P."/>
            <person name="Mueller R.-W."/>
            <person name="Bruemmer F."/>
            <person name="Labrenz M."/>
            <person name="Spormann A.M."/>
            <person name="Op den Camp H."/>
            <person name="Overmann J."/>
            <person name="Amann R."/>
            <person name="Jetten M.S.M."/>
            <person name="Mascher T."/>
            <person name="Medema M.H."/>
            <person name="Devos D.P."/>
            <person name="Kaster A.-K."/>
            <person name="Ovreas L."/>
            <person name="Rohde M."/>
            <person name="Galperin M.Y."/>
            <person name="Jogler C."/>
        </authorList>
    </citation>
    <scope>NUCLEOTIDE SEQUENCE [LARGE SCALE GENOMIC DNA]</scope>
    <source>
        <strain evidence="2 3">TBK1r</strain>
    </source>
</reference>
<gene>
    <name evidence="2" type="ORF">TBK1r_42060</name>
</gene>
<evidence type="ECO:0000259" key="1">
    <source>
        <dbReference type="Pfam" id="PF13380"/>
    </source>
</evidence>
<evidence type="ECO:0000313" key="3">
    <source>
        <dbReference type="Proteomes" id="UP000318081"/>
    </source>
</evidence>
<dbReference type="SUPFAM" id="SSF51735">
    <property type="entry name" value="NAD(P)-binding Rossmann-fold domains"/>
    <property type="match status" value="1"/>
</dbReference>
<sequence length="62" mass="6475">MNSIEKLLAANTHAVADANAEGVKNIWMQPGAEEPQASQSAREAGINVIDVGACVPVCQARE</sequence>
<dbReference type="Pfam" id="PF13380">
    <property type="entry name" value="CoA_binding_2"/>
    <property type="match status" value="1"/>
</dbReference>
<dbReference type="EMBL" id="CP036432">
    <property type="protein sequence ID" value="QDV85227.1"/>
    <property type="molecule type" value="Genomic_DNA"/>
</dbReference>
<protein>
    <recommendedName>
        <fullName evidence="1">CoA-binding domain-containing protein</fullName>
    </recommendedName>
</protein>
<accession>A0ABX5XU21</accession>
<evidence type="ECO:0000313" key="2">
    <source>
        <dbReference type="EMBL" id="QDV85227.1"/>
    </source>
</evidence>
<dbReference type="InterPro" id="IPR036291">
    <property type="entry name" value="NAD(P)-bd_dom_sf"/>
</dbReference>